<gene>
    <name evidence="1" type="primary">tagO</name>
    <name evidence="1" type="ORF">LA374_19650</name>
</gene>
<evidence type="ECO:0000313" key="2">
    <source>
        <dbReference type="Proteomes" id="UP000774958"/>
    </source>
</evidence>
<dbReference type="NCBIfam" id="TIGR03360">
    <property type="entry name" value="VI_minor_1"/>
    <property type="match status" value="1"/>
</dbReference>
<sequence length="191" mass="21100">MSSLLLVPLLALQGSTVDWQAQWQQCRNEPAPLVRLACYDTLGLRQEQSSDPGRAEAWREIQQLESAREGQSAPFMLTERGETLTLTRPALRGATLSIACASSITRIRVRLDTPWQGEVQGEVDGKPASASWFVRDGGYLLEFGRGLPAIDELKRWSAGRELTLRGEGAQLRVDLTGLGAALAPLRQQCRW</sequence>
<organism evidence="1 2">
    <name type="scientific">Aeromonas schubertii</name>
    <dbReference type="NCBI Taxonomy" id="652"/>
    <lineage>
        <taxon>Bacteria</taxon>
        <taxon>Pseudomonadati</taxon>
        <taxon>Pseudomonadota</taxon>
        <taxon>Gammaproteobacteria</taxon>
        <taxon>Aeromonadales</taxon>
        <taxon>Aeromonadaceae</taxon>
        <taxon>Aeromonas</taxon>
    </lineage>
</organism>
<dbReference type="InterPro" id="IPR017738">
    <property type="entry name" value="T6SS-assoc_VCA0118"/>
</dbReference>
<comment type="caution">
    <text evidence="1">The sequence shown here is derived from an EMBL/GenBank/DDBJ whole genome shotgun (WGS) entry which is preliminary data.</text>
</comment>
<protein>
    <submittedName>
        <fullName evidence="1">Type VI secretion system-associated protein TagO</fullName>
    </submittedName>
</protein>
<keyword evidence="2" id="KW-1185">Reference proteome</keyword>
<reference evidence="1 2" key="1">
    <citation type="submission" date="2021-09" db="EMBL/GenBank/DDBJ databases">
        <title>Aeromonas schubertii isolated from Asian sea bass.</title>
        <authorList>
            <person name="Pinpimai K."/>
        </authorList>
    </citation>
    <scope>NUCLEOTIDE SEQUENCE [LARGE SCALE GENOMIC DNA]</scope>
    <source>
        <strain evidence="1 2">CHULA2021a</strain>
    </source>
</reference>
<dbReference type="EMBL" id="JAIRBT010000043">
    <property type="protein sequence ID" value="MBZ6068403.1"/>
    <property type="molecule type" value="Genomic_DNA"/>
</dbReference>
<name>A0ABS7VHG7_9GAMM</name>
<proteinExistence type="predicted"/>
<accession>A0ABS7VHG7</accession>
<dbReference type="Proteomes" id="UP000774958">
    <property type="component" value="Unassembled WGS sequence"/>
</dbReference>
<dbReference type="Pfam" id="PF11319">
    <property type="entry name" value="VasI"/>
    <property type="match status" value="1"/>
</dbReference>
<evidence type="ECO:0000313" key="1">
    <source>
        <dbReference type="EMBL" id="MBZ6068403.1"/>
    </source>
</evidence>
<dbReference type="RefSeq" id="WP_224163731.1">
    <property type="nucleotide sequence ID" value="NZ_JAIRBT010000043.1"/>
</dbReference>